<keyword evidence="6 7" id="KW-0472">Membrane</keyword>
<evidence type="ECO:0000256" key="1">
    <source>
        <dbReference type="ARBA" id="ARBA00004651"/>
    </source>
</evidence>
<dbReference type="InterPro" id="IPR050171">
    <property type="entry name" value="MFS_Transporters"/>
</dbReference>
<dbReference type="GO" id="GO:0022857">
    <property type="term" value="F:transmembrane transporter activity"/>
    <property type="evidence" value="ECO:0007669"/>
    <property type="project" value="InterPro"/>
</dbReference>
<dbReference type="STRING" id="229921.ADN01_07125"/>
<proteinExistence type="predicted"/>
<dbReference type="Pfam" id="PF07690">
    <property type="entry name" value="MFS_1"/>
    <property type="match status" value="1"/>
</dbReference>
<keyword evidence="3" id="KW-1003">Cell membrane</keyword>
<keyword evidence="10" id="KW-1185">Reference proteome</keyword>
<feature type="transmembrane region" description="Helical" evidence="7">
    <location>
        <begin position="157"/>
        <end position="176"/>
    </location>
</feature>
<keyword evidence="4 7" id="KW-0812">Transmembrane</keyword>
<dbReference type="InterPro" id="IPR020846">
    <property type="entry name" value="MFS_dom"/>
</dbReference>
<feature type="transmembrane region" description="Helical" evidence="7">
    <location>
        <begin position="235"/>
        <end position="253"/>
    </location>
</feature>
<comment type="subcellular location">
    <subcellularLocation>
        <location evidence="1">Cell membrane</location>
        <topology evidence="1">Multi-pass membrane protein</topology>
    </subcellularLocation>
</comment>
<dbReference type="InterPro" id="IPR036259">
    <property type="entry name" value="MFS_trans_sf"/>
</dbReference>
<keyword evidence="2" id="KW-0813">Transport</keyword>
<feature type="transmembrane region" description="Helical" evidence="7">
    <location>
        <begin position="347"/>
        <end position="367"/>
    </location>
</feature>
<dbReference type="PANTHER" id="PTHR23517">
    <property type="entry name" value="RESISTANCE PROTEIN MDTM, PUTATIVE-RELATED-RELATED"/>
    <property type="match status" value="1"/>
</dbReference>
<evidence type="ECO:0000256" key="7">
    <source>
        <dbReference type="SAM" id="Phobius"/>
    </source>
</evidence>
<feature type="transmembrane region" description="Helical" evidence="7">
    <location>
        <begin position="127"/>
        <end position="145"/>
    </location>
</feature>
<evidence type="ECO:0000256" key="3">
    <source>
        <dbReference type="ARBA" id="ARBA00022475"/>
    </source>
</evidence>
<dbReference type="Proteomes" id="UP000050501">
    <property type="component" value="Unassembled WGS sequence"/>
</dbReference>
<dbReference type="SUPFAM" id="SSF103473">
    <property type="entry name" value="MFS general substrate transporter"/>
    <property type="match status" value="1"/>
</dbReference>
<name>A0A0P6Y7K8_9CHLR</name>
<dbReference type="RefSeq" id="WP_062418723.1">
    <property type="nucleotide sequence ID" value="NZ_DF967974.1"/>
</dbReference>
<organism evidence="9 10">
    <name type="scientific">Levilinea saccharolytica</name>
    <dbReference type="NCBI Taxonomy" id="229921"/>
    <lineage>
        <taxon>Bacteria</taxon>
        <taxon>Bacillati</taxon>
        <taxon>Chloroflexota</taxon>
        <taxon>Anaerolineae</taxon>
        <taxon>Anaerolineales</taxon>
        <taxon>Anaerolineaceae</taxon>
        <taxon>Levilinea</taxon>
    </lineage>
</organism>
<dbReference type="OrthoDB" id="159764at2"/>
<dbReference type="PATRIC" id="fig|229921.5.peg.1663"/>
<dbReference type="EMBL" id="LGCM01000028">
    <property type="protein sequence ID" value="KPL84843.1"/>
    <property type="molecule type" value="Genomic_DNA"/>
</dbReference>
<feature type="transmembrane region" description="Helical" evidence="7">
    <location>
        <begin position="5"/>
        <end position="25"/>
    </location>
</feature>
<evidence type="ECO:0000256" key="6">
    <source>
        <dbReference type="ARBA" id="ARBA00023136"/>
    </source>
</evidence>
<evidence type="ECO:0000313" key="9">
    <source>
        <dbReference type="EMBL" id="KPL84843.1"/>
    </source>
</evidence>
<feature type="transmembrane region" description="Helical" evidence="7">
    <location>
        <begin position="70"/>
        <end position="89"/>
    </location>
</feature>
<dbReference type="Gene3D" id="1.20.1250.20">
    <property type="entry name" value="MFS general substrate transporter like domains"/>
    <property type="match status" value="1"/>
</dbReference>
<evidence type="ECO:0000256" key="5">
    <source>
        <dbReference type="ARBA" id="ARBA00022989"/>
    </source>
</evidence>
<feature type="transmembrane region" description="Helical" evidence="7">
    <location>
        <begin position="95"/>
        <end position="115"/>
    </location>
</feature>
<reference evidence="9 10" key="1">
    <citation type="submission" date="2015-07" db="EMBL/GenBank/DDBJ databases">
        <title>Genome sequence of Levilinea saccharolytica DSM 16555.</title>
        <authorList>
            <person name="Hemp J."/>
            <person name="Ward L.M."/>
            <person name="Pace L.A."/>
            <person name="Fischer W.W."/>
        </authorList>
    </citation>
    <scope>NUCLEOTIDE SEQUENCE [LARGE SCALE GENOMIC DNA]</scope>
    <source>
        <strain evidence="9 10">KIBI-1</strain>
    </source>
</reference>
<keyword evidence="5 7" id="KW-1133">Transmembrane helix</keyword>
<evidence type="ECO:0000313" key="10">
    <source>
        <dbReference type="Proteomes" id="UP000050501"/>
    </source>
</evidence>
<feature type="transmembrane region" description="Helical" evidence="7">
    <location>
        <begin position="197"/>
        <end position="215"/>
    </location>
</feature>
<dbReference type="GO" id="GO:0005886">
    <property type="term" value="C:plasma membrane"/>
    <property type="evidence" value="ECO:0007669"/>
    <property type="project" value="UniProtKB-SubCell"/>
</dbReference>
<dbReference type="PANTHER" id="PTHR23517:SF2">
    <property type="entry name" value="MULTIDRUG RESISTANCE PROTEIN MDTH"/>
    <property type="match status" value="1"/>
</dbReference>
<feature type="transmembrane region" description="Helical" evidence="7">
    <location>
        <begin position="37"/>
        <end position="58"/>
    </location>
</feature>
<feature type="transmembrane region" description="Helical" evidence="7">
    <location>
        <begin position="317"/>
        <end position="341"/>
    </location>
</feature>
<evidence type="ECO:0000259" key="8">
    <source>
        <dbReference type="PROSITE" id="PS50850"/>
    </source>
</evidence>
<dbReference type="PROSITE" id="PS50850">
    <property type="entry name" value="MFS"/>
    <property type="match status" value="1"/>
</dbReference>
<sequence length="391" mass="42264">MTRDLLLVSISLFTWGVGEGMYFYFQPLYLEKLGATPFIIGAILSANGIAMTLAQIPGGYLADRYGPRPLMWAAWIMGSISTTIMAFSGSLPMFVAGYLLYGLTSSVLAPMNSYITRVRGTWPVQRALTFPSAMFHLGAVIGPIIGGWVGEQYSFSMVYKISAGIFFLSSAVILCIRPVKPTPHTQVVKNGSLLQNRAFLVMLGLVFASMTVLYLPLSLTPNFLQNQIGLDLRAIGYLGSIGSLGNAVFALVLGSLHPSTGFIIGQTFVALAALLFRVGKVIPAFAGGYFFFGGYRLSRSMVLALTRDLVHPSEIGLAYGFIETANALSVILAPFLAGILYEWNPVAMYSYGLLAITAVLLVSVLSLPRLLHSHAARQRNGLSLEEESHAH</sequence>
<accession>A0A0P6Y7K8</accession>
<protein>
    <recommendedName>
        <fullName evidence="8">Major facilitator superfamily (MFS) profile domain-containing protein</fullName>
    </recommendedName>
</protein>
<gene>
    <name evidence="9" type="ORF">ADN01_07125</name>
</gene>
<dbReference type="AlphaFoldDB" id="A0A0P6Y7K8"/>
<dbReference type="InterPro" id="IPR011701">
    <property type="entry name" value="MFS"/>
</dbReference>
<evidence type="ECO:0000256" key="2">
    <source>
        <dbReference type="ARBA" id="ARBA00022448"/>
    </source>
</evidence>
<comment type="caution">
    <text evidence="9">The sequence shown here is derived from an EMBL/GenBank/DDBJ whole genome shotgun (WGS) entry which is preliminary data.</text>
</comment>
<feature type="domain" description="Major facilitator superfamily (MFS) profile" evidence="8">
    <location>
        <begin position="4"/>
        <end position="370"/>
    </location>
</feature>
<evidence type="ECO:0000256" key="4">
    <source>
        <dbReference type="ARBA" id="ARBA00022692"/>
    </source>
</evidence>